<proteinExistence type="predicted"/>
<evidence type="ECO:0000313" key="1">
    <source>
        <dbReference type="EMBL" id="KAJ1203557.1"/>
    </source>
</evidence>
<dbReference type="EMBL" id="JANPWB010000003">
    <property type="protein sequence ID" value="KAJ1203557.1"/>
    <property type="molecule type" value="Genomic_DNA"/>
</dbReference>
<accession>A0AAV7VQ69</accession>
<sequence length="104" mass="12020">VQTSKAVLDFQRLNRHQISVMMHIPRGQLTPSDRVHPSMLAILMNSYNSAAFLKPLPPFETSKKQNISNRWTAWIETFEDFIDALEETDNRMIIKYLKNLASDG</sequence>
<name>A0AAV7VQ69_PLEWA</name>
<dbReference type="Proteomes" id="UP001066276">
    <property type="component" value="Chromosome 2_1"/>
</dbReference>
<dbReference type="AlphaFoldDB" id="A0AAV7VQ69"/>
<protein>
    <submittedName>
        <fullName evidence="1">Uncharacterized protein</fullName>
    </submittedName>
</protein>
<keyword evidence="2" id="KW-1185">Reference proteome</keyword>
<feature type="non-terminal residue" evidence="1">
    <location>
        <position position="104"/>
    </location>
</feature>
<gene>
    <name evidence="1" type="ORF">NDU88_007342</name>
</gene>
<reference evidence="1" key="1">
    <citation type="journal article" date="2022" name="bioRxiv">
        <title>Sequencing and chromosome-scale assembly of the giantPleurodeles waltlgenome.</title>
        <authorList>
            <person name="Brown T."/>
            <person name="Elewa A."/>
            <person name="Iarovenko S."/>
            <person name="Subramanian E."/>
            <person name="Araus A.J."/>
            <person name="Petzold A."/>
            <person name="Susuki M."/>
            <person name="Suzuki K.-i.T."/>
            <person name="Hayashi T."/>
            <person name="Toyoda A."/>
            <person name="Oliveira C."/>
            <person name="Osipova E."/>
            <person name="Leigh N.D."/>
            <person name="Simon A."/>
            <person name="Yun M.H."/>
        </authorList>
    </citation>
    <scope>NUCLEOTIDE SEQUENCE</scope>
    <source>
        <strain evidence="1">20211129_DDA</strain>
        <tissue evidence="1">Liver</tissue>
    </source>
</reference>
<organism evidence="1 2">
    <name type="scientific">Pleurodeles waltl</name>
    <name type="common">Iberian ribbed newt</name>
    <dbReference type="NCBI Taxonomy" id="8319"/>
    <lineage>
        <taxon>Eukaryota</taxon>
        <taxon>Metazoa</taxon>
        <taxon>Chordata</taxon>
        <taxon>Craniata</taxon>
        <taxon>Vertebrata</taxon>
        <taxon>Euteleostomi</taxon>
        <taxon>Amphibia</taxon>
        <taxon>Batrachia</taxon>
        <taxon>Caudata</taxon>
        <taxon>Salamandroidea</taxon>
        <taxon>Salamandridae</taxon>
        <taxon>Pleurodelinae</taxon>
        <taxon>Pleurodeles</taxon>
    </lineage>
</organism>
<comment type="caution">
    <text evidence="1">The sequence shown here is derived from an EMBL/GenBank/DDBJ whole genome shotgun (WGS) entry which is preliminary data.</text>
</comment>
<evidence type="ECO:0000313" key="2">
    <source>
        <dbReference type="Proteomes" id="UP001066276"/>
    </source>
</evidence>
<feature type="non-terminal residue" evidence="1">
    <location>
        <position position="1"/>
    </location>
</feature>